<dbReference type="RefSeq" id="WP_367983476.1">
    <property type="nucleotide sequence ID" value="NZ_JBAKFF010000001.1"/>
</dbReference>
<evidence type="ECO:0000313" key="10">
    <source>
        <dbReference type="Proteomes" id="UP001556637"/>
    </source>
</evidence>
<protein>
    <recommendedName>
        <fullName evidence="6 7">6-phosphogluconolactonase</fullName>
        <shortName evidence="7">6PGL</shortName>
        <ecNumber evidence="5 7">3.1.1.31</ecNumber>
    </recommendedName>
</protein>
<comment type="function">
    <text evidence="2 7">Hydrolysis of 6-phosphogluconolactone to 6-phosphogluconate.</text>
</comment>
<evidence type="ECO:0000259" key="8">
    <source>
        <dbReference type="Pfam" id="PF01182"/>
    </source>
</evidence>
<evidence type="ECO:0000256" key="3">
    <source>
        <dbReference type="ARBA" id="ARBA00004961"/>
    </source>
</evidence>
<dbReference type="InterPro" id="IPR006148">
    <property type="entry name" value="Glc/Gal-6P_isomerase"/>
</dbReference>
<evidence type="ECO:0000256" key="7">
    <source>
        <dbReference type="RuleBase" id="RU365095"/>
    </source>
</evidence>
<reference evidence="9 10" key="1">
    <citation type="submission" date="2024-02" db="EMBL/GenBank/DDBJ databases">
        <title>New especies of Spiribacter isolated from saline water.</title>
        <authorList>
            <person name="Leon M.J."/>
            <person name="De La Haba R."/>
            <person name="Sanchez-Porro C."/>
            <person name="Ventosa A."/>
        </authorList>
    </citation>
    <scope>NUCLEOTIDE SEQUENCE [LARGE SCALE GENOMIC DNA]</scope>
    <source>
        <strain evidence="10">ag22IC4-189</strain>
    </source>
</reference>
<evidence type="ECO:0000313" key="9">
    <source>
        <dbReference type="EMBL" id="MEX0430688.1"/>
    </source>
</evidence>
<proteinExistence type="inferred from homology"/>
<organism evidence="9 10">
    <name type="scientific">Spiribacter insolitus</name>
    <dbReference type="NCBI Taxonomy" id="3122417"/>
    <lineage>
        <taxon>Bacteria</taxon>
        <taxon>Pseudomonadati</taxon>
        <taxon>Pseudomonadota</taxon>
        <taxon>Gammaproteobacteria</taxon>
        <taxon>Chromatiales</taxon>
        <taxon>Ectothiorhodospiraceae</taxon>
        <taxon>Spiribacter</taxon>
    </lineage>
</organism>
<keyword evidence="7 9" id="KW-0378">Hydrolase</keyword>
<comment type="pathway">
    <text evidence="3 7">Carbohydrate degradation; pentose phosphate pathway; D-ribulose 5-phosphate from D-glucose 6-phosphate (oxidative stage): step 2/3.</text>
</comment>
<name>A0ABV3T648_9GAMM</name>
<keyword evidence="10" id="KW-1185">Reference proteome</keyword>
<dbReference type="Proteomes" id="UP001556637">
    <property type="component" value="Unassembled WGS sequence"/>
</dbReference>
<evidence type="ECO:0000256" key="1">
    <source>
        <dbReference type="ARBA" id="ARBA00000832"/>
    </source>
</evidence>
<comment type="similarity">
    <text evidence="4 7">Belongs to the glucosamine/galactosamine-6-phosphate isomerase family. 6-phosphogluconolactonase subfamily.</text>
</comment>
<dbReference type="SUPFAM" id="SSF100950">
    <property type="entry name" value="NagB/RpiA/CoA transferase-like"/>
    <property type="match status" value="1"/>
</dbReference>
<dbReference type="InterPro" id="IPR039104">
    <property type="entry name" value="6PGL"/>
</dbReference>
<feature type="domain" description="Glucosamine/galactosamine-6-phosphate isomerase" evidence="8">
    <location>
        <begin position="21"/>
        <end position="230"/>
    </location>
</feature>
<evidence type="ECO:0000256" key="4">
    <source>
        <dbReference type="ARBA" id="ARBA00010662"/>
    </source>
</evidence>
<evidence type="ECO:0000256" key="6">
    <source>
        <dbReference type="ARBA" id="ARBA00020337"/>
    </source>
</evidence>
<gene>
    <name evidence="7 9" type="primary">pgl</name>
    <name evidence="9" type="ORF">V6X30_04625</name>
</gene>
<evidence type="ECO:0000256" key="2">
    <source>
        <dbReference type="ARBA" id="ARBA00002681"/>
    </source>
</evidence>
<dbReference type="EMBL" id="JBAKFF010000001">
    <property type="protein sequence ID" value="MEX0430688.1"/>
    <property type="molecule type" value="Genomic_DNA"/>
</dbReference>
<dbReference type="Gene3D" id="3.40.50.1360">
    <property type="match status" value="1"/>
</dbReference>
<dbReference type="InterPro" id="IPR005900">
    <property type="entry name" value="6-phosphogluconolactonase_DevB"/>
</dbReference>
<accession>A0ABV3T648</accession>
<dbReference type="Pfam" id="PF01182">
    <property type="entry name" value="Glucosamine_iso"/>
    <property type="match status" value="1"/>
</dbReference>
<evidence type="ECO:0000256" key="5">
    <source>
        <dbReference type="ARBA" id="ARBA00013198"/>
    </source>
</evidence>
<dbReference type="EC" id="3.1.1.31" evidence="5 7"/>
<comment type="caution">
    <text evidence="9">The sequence shown here is derived from an EMBL/GenBank/DDBJ whole genome shotgun (WGS) entry which is preliminary data.</text>
</comment>
<dbReference type="PANTHER" id="PTHR11054">
    <property type="entry name" value="6-PHOSPHOGLUCONOLACTONASE"/>
    <property type="match status" value="1"/>
</dbReference>
<dbReference type="CDD" id="cd01400">
    <property type="entry name" value="6PGL"/>
    <property type="match status" value="1"/>
</dbReference>
<dbReference type="GO" id="GO:0017057">
    <property type="term" value="F:6-phosphogluconolactonase activity"/>
    <property type="evidence" value="ECO:0007669"/>
    <property type="project" value="UniProtKB-EC"/>
</dbReference>
<dbReference type="InterPro" id="IPR037171">
    <property type="entry name" value="NagB/RpiA_transferase-like"/>
</dbReference>
<comment type="catalytic activity">
    <reaction evidence="1 7">
        <text>6-phospho-D-glucono-1,5-lactone + H2O = 6-phospho-D-gluconate + H(+)</text>
        <dbReference type="Rhea" id="RHEA:12556"/>
        <dbReference type="ChEBI" id="CHEBI:15377"/>
        <dbReference type="ChEBI" id="CHEBI:15378"/>
        <dbReference type="ChEBI" id="CHEBI:57955"/>
        <dbReference type="ChEBI" id="CHEBI:58759"/>
        <dbReference type="EC" id="3.1.1.31"/>
    </reaction>
</comment>
<dbReference type="NCBIfam" id="TIGR01198">
    <property type="entry name" value="pgl"/>
    <property type="match status" value="1"/>
</dbReference>
<sequence>MGIGRATPATQTLEAAQRFASPAQTAGALAQRVSEVIRYGVKARGRASLLVPGGRTPIPVFERLRTLALPWDQVYVSLTDERRVPEDDEASNARLVRTHLLQEDAARAHFYPLHREGVGERADEAACGAALGLLPRPFDAVILGMGSDGHTASMFPDDPALSRALDTATDSRCVATQAPDAPYARLTLTLNTLLQSRWIALHITGAAKWATLRKAVDGGDTHRFPVHALLNQRHVPVHVYYSP</sequence>
<dbReference type="PANTHER" id="PTHR11054:SF0">
    <property type="entry name" value="6-PHOSPHOGLUCONOLACTONASE"/>
    <property type="match status" value="1"/>
</dbReference>